<dbReference type="Pfam" id="PF00010">
    <property type="entry name" value="HLH"/>
    <property type="match status" value="1"/>
</dbReference>
<organism evidence="8 9">
    <name type="scientific">Nyssa sinensis</name>
    <dbReference type="NCBI Taxonomy" id="561372"/>
    <lineage>
        <taxon>Eukaryota</taxon>
        <taxon>Viridiplantae</taxon>
        <taxon>Streptophyta</taxon>
        <taxon>Embryophyta</taxon>
        <taxon>Tracheophyta</taxon>
        <taxon>Spermatophyta</taxon>
        <taxon>Magnoliopsida</taxon>
        <taxon>eudicotyledons</taxon>
        <taxon>Gunneridae</taxon>
        <taxon>Pentapetalae</taxon>
        <taxon>asterids</taxon>
        <taxon>Cornales</taxon>
        <taxon>Nyssaceae</taxon>
        <taxon>Nyssa</taxon>
    </lineage>
</organism>
<sequence>MYGFGGSQAISRDTSLLFSENFKHSDVEFAKNKEFMHSDLYSHQQQQQTSGLMRYRSAPSSFFASLTDSSGVGVGVGDGDGCDDFLNPQSSSSESETMFARFASCNGSGESDSHDLQFPTAIKHETVESVPHQTNYSSAASQMIYQTPLDHDLANHNSVSTHTALNSAYKVTNGTTMEHPVQVKTNSRSCTNLIRQTSSPAQLFANIRVENGFSVMRDVGNFKLGNATDREVTPSTRNLNDHINFSSGPSSYSTFMPQIAENGNESIGLGSPENGRLGNGNGSNRSYVPGFPNDSWNGSTFTSLKRNRDGDMKMFPGLNALETQNGDPRHYTPGLTHHLSLPNTYAEMATVENFLHFQPDSVPCKTRAKRGFATHPRSIAERMRRTRISERMRKLQELFPNMDKQTNTADMLDLAVEYIKDLQKQVKVYPKKKSSSSSTPHQFPTNSNFPHQSLLLVQTLTDTRAKCMCSSKQKQYSNPTV</sequence>
<evidence type="ECO:0000256" key="4">
    <source>
        <dbReference type="ARBA" id="ARBA00023163"/>
    </source>
</evidence>
<dbReference type="GO" id="GO:0046983">
    <property type="term" value="F:protein dimerization activity"/>
    <property type="evidence" value="ECO:0007669"/>
    <property type="project" value="InterPro"/>
</dbReference>
<reference evidence="8 9" key="1">
    <citation type="submission" date="2019-09" db="EMBL/GenBank/DDBJ databases">
        <title>A chromosome-level genome assembly of the Chinese tupelo Nyssa sinensis.</title>
        <authorList>
            <person name="Yang X."/>
            <person name="Kang M."/>
            <person name="Yang Y."/>
            <person name="Xiong H."/>
            <person name="Wang M."/>
            <person name="Zhang Z."/>
            <person name="Wang Z."/>
            <person name="Wu H."/>
            <person name="Ma T."/>
            <person name="Liu J."/>
            <person name="Xi Z."/>
        </authorList>
    </citation>
    <scope>NUCLEOTIDE SEQUENCE [LARGE SCALE GENOMIC DNA]</scope>
    <source>
        <strain evidence="8">J267</strain>
        <tissue evidence="8">Leaf</tissue>
    </source>
</reference>
<feature type="domain" description="BHLH" evidence="7">
    <location>
        <begin position="372"/>
        <end position="422"/>
    </location>
</feature>
<dbReference type="InterPro" id="IPR045239">
    <property type="entry name" value="bHLH95_bHLH"/>
</dbReference>
<dbReference type="OrthoDB" id="2019494at2759"/>
<dbReference type="CDD" id="cd11393">
    <property type="entry name" value="bHLH_AtbHLH_like"/>
    <property type="match status" value="1"/>
</dbReference>
<dbReference type="GO" id="GO:0000978">
    <property type="term" value="F:RNA polymerase II cis-regulatory region sequence-specific DNA binding"/>
    <property type="evidence" value="ECO:0007669"/>
    <property type="project" value="TreeGrafter"/>
</dbReference>
<dbReference type="Proteomes" id="UP000325577">
    <property type="component" value="Linkage Group LG9"/>
</dbReference>
<dbReference type="Gene3D" id="4.10.280.10">
    <property type="entry name" value="Helix-loop-helix DNA-binding domain"/>
    <property type="match status" value="1"/>
</dbReference>
<keyword evidence="3" id="KW-0238">DNA-binding</keyword>
<evidence type="ECO:0000256" key="6">
    <source>
        <dbReference type="SAM" id="MobiDB-lite"/>
    </source>
</evidence>
<dbReference type="FunFam" id="4.10.280.10:FF:000021">
    <property type="entry name" value="Transcription factor bHLH130 family"/>
    <property type="match status" value="1"/>
</dbReference>
<keyword evidence="2" id="KW-0805">Transcription regulation</keyword>
<feature type="region of interest" description="Disordered" evidence="6">
    <location>
        <begin position="430"/>
        <end position="449"/>
    </location>
</feature>
<feature type="region of interest" description="Disordered" evidence="6">
    <location>
        <begin position="263"/>
        <end position="292"/>
    </location>
</feature>
<accession>A0A5J4ZEG1</accession>
<evidence type="ECO:0000256" key="2">
    <source>
        <dbReference type="ARBA" id="ARBA00023015"/>
    </source>
</evidence>
<comment type="subcellular location">
    <subcellularLocation>
        <location evidence="1">Nucleus</location>
    </subcellularLocation>
</comment>
<feature type="compositionally biased region" description="Polar residues" evidence="6">
    <location>
        <begin position="439"/>
        <end position="449"/>
    </location>
</feature>
<keyword evidence="5" id="KW-0539">Nucleus</keyword>
<keyword evidence="4" id="KW-0804">Transcription</keyword>
<name>A0A5J4ZEG1_9ASTE</name>
<gene>
    <name evidence="8" type="ORF">F0562_018688</name>
</gene>
<dbReference type="AlphaFoldDB" id="A0A5J4ZEG1"/>
<dbReference type="InterPro" id="IPR011598">
    <property type="entry name" value="bHLH_dom"/>
</dbReference>
<evidence type="ECO:0000256" key="1">
    <source>
        <dbReference type="ARBA" id="ARBA00004123"/>
    </source>
</evidence>
<dbReference type="PROSITE" id="PS50888">
    <property type="entry name" value="BHLH"/>
    <property type="match status" value="1"/>
</dbReference>
<dbReference type="EMBL" id="CM018052">
    <property type="protein sequence ID" value="KAA8515701.1"/>
    <property type="molecule type" value="Genomic_DNA"/>
</dbReference>
<proteinExistence type="predicted"/>
<dbReference type="GO" id="GO:0005634">
    <property type="term" value="C:nucleus"/>
    <property type="evidence" value="ECO:0007669"/>
    <property type="project" value="UniProtKB-SubCell"/>
</dbReference>
<evidence type="ECO:0000256" key="5">
    <source>
        <dbReference type="ARBA" id="ARBA00023242"/>
    </source>
</evidence>
<dbReference type="PANTHER" id="PTHR16223:SF125">
    <property type="entry name" value="OS08G0506700 PROTEIN"/>
    <property type="match status" value="1"/>
</dbReference>
<evidence type="ECO:0000256" key="3">
    <source>
        <dbReference type="ARBA" id="ARBA00023125"/>
    </source>
</evidence>
<dbReference type="SMART" id="SM00353">
    <property type="entry name" value="HLH"/>
    <property type="match status" value="1"/>
</dbReference>
<dbReference type="InterPro" id="IPR045843">
    <property type="entry name" value="IND-like"/>
</dbReference>
<evidence type="ECO:0000313" key="9">
    <source>
        <dbReference type="Proteomes" id="UP000325577"/>
    </source>
</evidence>
<protein>
    <recommendedName>
        <fullName evidence="7">BHLH domain-containing protein</fullName>
    </recommendedName>
</protein>
<evidence type="ECO:0000259" key="7">
    <source>
        <dbReference type="PROSITE" id="PS50888"/>
    </source>
</evidence>
<dbReference type="PANTHER" id="PTHR16223">
    <property type="entry name" value="TRANSCRIPTION FACTOR BHLH83-RELATED"/>
    <property type="match status" value="1"/>
</dbReference>
<keyword evidence="9" id="KW-1185">Reference proteome</keyword>
<evidence type="ECO:0000313" key="8">
    <source>
        <dbReference type="EMBL" id="KAA8515701.1"/>
    </source>
</evidence>
<dbReference type="InterPro" id="IPR036638">
    <property type="entry name" value="HLH_DNA-bd_sf"/>
</dbReference>
<dbReference type="SUPFAM" id="SSF47459">
    <property type="entry name" value="HLH, helix-loop-helix DNA-binding domain"/>
    <property type="match status" value="1"/>
</dbReference>
<dbReference type="GO" id="GO:0000981">
    <property type="term" value="F:DNA-binding transcription factor activity, RNA polymerase II-specific"/>
    <property type="evidence" value="ECO:0007669"/>
    <property type="project" value="TreeGrafter"/>
</dbReference>